<accession>W4QT05</accession>
<dbReference type="Gene3D" id="2.40.50.100">
    <property type="match status" value="1"/>
</dbReference>
<dbReference type="Pfam" id="PF17912">
    <property type="entry name" value="OB_MalK"/>
    <property type="match status" value="1"/>
</dbReference>
<sequence length="365" mass="41186">MGEIRLENVYKIYDGDVTAVTDFNLHIQDKEFIVFVGPSGCGKSTTLRMIAGLEEISKGDLYIGDRRVNDVAPKDRDIAMVFQNYALYPHMNVYDNMAFGLKLRKFKKDEIDRRVKEAAKILGLTEMLDRKPKAMSGGQRQRVALGRAIVRDPQVFLMDEPLSNLDAKLRVQMRAEIGKLHQRLQTTTIYVTHDQTEAMTMATRIVIMKDGIIQQVGTPKEVYDNPDNVFVGGFIGSPAMNFIKGTLTDGFFSLGKVKIKIPEGKLKLLKERGYAGKELILGVRPEDIHDELLFLEASPETKINATIEVAELLGAESYLYSKVEGQDFIARVDARSDFHSGQKIDLAFDMNKVHFFDVESELRIN</sequence>
<keyword evidence="1" id="KW-0813">Transport</keyword>
<dbReference type="STRING" id="1236973.JCM9157_2381"/>
<dbReference type="InterPro" id="IPR003593">
    <property type="entry name" value="AAA+_ATPase"/>
</dbReference>
<dbReference type="Proteomes" id="UP000018896">
    <property type="component" value="Unassembled WGS sequence"/>
</dbReference>
<comment type="caution">
    <text evidence="5">The sequence shown here is derived from an EMBL/GenBank/DDBJ whole genome shotgun (WGS) entry which is preliminary data.</text>
</comment>
<dbReference type="SUPFAM" id="SSF52540">
    <property type="entry name" value="P-loop containing nucleoside triphosphate hydrolases"/>
    <property type="match status" value="1"/>
</dbReference>
<dbReference type="FunFam" id="2.40.50.100:FF:000028">
    <property type="entry name" value="Sugar ABC transporter, ATP-binding protein"/>
    <property type="match status" value="1"/>
</dbReference>
<evidence type="ECO:0000256" key="2">
    <source>
        <dbReference type="ARBA" id="ARBA00022741"/>
    </source>
</evidence>
<keyword evidence="3" id="KW-0067">ATP-binding</keyword>
<dbReference type="InterPro" id="IPR012340">
    <property type="entry name" value="NA-bd_OB-fold"/>
</dbReference>
<dbReference type="SUPFAM" id="SSF50331">
    <property type="entry name" value="MOP-like"/>
    <property type="match status" value="1"/>
</dbReference>
<dbReference type="GO" id="GO:0140359">
    <property type="term" value="F:ABC-type transporter activity"/>
    <property type="evidence" value="ECO:0007669"/>
    <property type="project" value="InterPro"/>
</dbReference>
<evidence type="ECO:0000313" key="6">
    <source>
        <dbReference type="Proteomes" id="UP000018896"/>
    </source>
</evidence>
<dbReference type="InterPro" id="IPR047641">
    <property type="entry name" value="ABC_transpr_MalK/UgpC-like"/>
</dbReference>
<dbReference type="AlphaFoldDB" id="W4QT05"/>
<dbReference type="SMART" id="SM00382">
    <property type="entry name" value="AAA"/>
    <property type="match status" value="1"/>
</dbReference>
<dbReference type="GO" id="GO:0016887">
    <property type="term" value="F:ATP hydrolysis activity"/>
    <property type="evidence" value="ECO:0007669"/>
    <property type="project" value="InterPro"/>
</dbReference>
<dbReference type="CDD" id="cd03301">
    <property type="entry name" value="ABC_MalK_N"/>
    <property type="match status" value="1"/>
</dbReference>
<dbReference type="Pfam" id="PF00005">
    <property type="entry name" value="ABC_tran"/>
    <property type="match status" value="1"/>
</dbReference>
<dbReference type="OrthoDB" id="9802264at2"/>
<dbReference type="InterPro" id="IPR003439">
    <property type="entry name" value="ABC_transporter-like_ATP-bd"/>
</dbReference>
<evidence type="ECO:0000259" key="4">
    <source>
        <dbReference type="PROSITE" id="PS50893"/>
    </source>
</evidence>
<evidence type="ECO:0000313" key="5">
    <source>
        <dbReference type="EMBL" id="GAE35280.1"/>
    </source>
</evidence>
<dbReference type="NCBIfam" id="NF008653">
    <property type="entry name" value="PRK11650.1"/>
    <property type="match status" value="1"/>
</dbReference>
<dbReference type="PROSITE" id="PS00211">
    <property type="entry name" value="ABC_TRANSPORTER_1"/>
    <property type="match status" value="1"/>
</dbReference>
<dbReference type="FunFam" id="3.40.50.300:FF:000042">
    <property type="entry name" value="Maltose/maltodextrin ABC transporter, ATP-binding protein"/>
    <property type="match status" value="1"/>
</dbReference>
<dbReference type="PANTHER" id="PTHR43875:SF1">
    <property type="entry name" value="OSMOPROTECTIVE COMPOUNDS UPTAKE ATP-BINDING PROTEIN GGTA"/>
    <property type="match status" value="1"/>
</dbReference>
<dbReference type="GO" id="GO:0005524">
    <property type="term" value="F:ATP binding"/>
    <property type="evidence" value="ECO:0007669"/>
    <property type="project" value="UniProtKB-KW"/>
</dbReference>
<feature type="domain" description="ABC transporter" evidence="4">
    <location>
        <begin position="4"/>
        <end position="235"/>
    </location>
</feature>
<organism evidence="5 6">
    <name type="scientific">Halalkalibacter akibai (strain ATCC 43226 / DSM 21942 / CIP 109018 / JCM 9157 / 1139)</name>
    <name type="common">Bacillus akibai</name>
    <dbReference type="NCBI Taxonomy" id="1236973"/>
    <lineage>
        <taxon>Bacteria</taxon>
        <taxon>Bacillati</taxon>
        <taxon>Bacillota</taxon>
        <taxon>Bacilli</taxon>
        <taxon>Bacillales</taxon>
        <taxon>Bacillaceae</taxon>
        <taxon>Halalkalibacter</taxon>
    </lineage>
</organism>
<dbReference type="InterPro" id="IPR008995">
    <property type="entry name" value="Mo/tungstate-bd_C_term_dom"/>
</dbReference>
<dbReference type="InterPro" id="IPR017871">
    <property type="entry name" value="ABC_transporter-like_CS"/>
</dbReference>
<dbReference type="eggNOG" id="COG3842">
    <property type="taxonomic scope" value="Bacteria"/>
</dbReference>
<dbReference type="GO" id="GO:0055052">
    <property type="term" value="C:ATP-binding cassette (ABC) transporter complex, substrate-binding subunit-containing"/>
    <property type="evidence" value="ECO:0007669"/>
    <property type="project" value="TreeGrafter"/>
</dbReference>
<keyword evidence="6" id="KW-1185">Reference proteome</keyword>
<dbReference type="InterPro" id="IPR027417">
    <property type="entry name" value="P-loop_NTPase"/>
</dbReference>
<dbReference type="InterPro" id="IPR005116">
    <property type="entry name" value="Transp-assoc_OB_typ1"/>
</dbReference>
<dbReference type="InterPro" id="IPR040582">
    <property type="entry name" value="OB_MalK-like"/>
</dbReference>
<reference evidence="5 6" key="1">
    <citation type="journal article" date="2014" name="Genome Announc.">
        <title>Draft Genome Sequences of Three Alkaliphilic Bacillus Strains, Bacillus wakoensis JCM 9140T, Bacillus akibai JCM 9157T, and Bacillus hemicellulosilyticus JCM 9152T.</title>
        <authorList>
            <person name="Yuki M."/>
            <person name="Oshima K."/>
            <person name="Suda W."/>
            <person name="Oshida Y."/>
            <person name="Kitamura K."/>
            <person name="Iida T."/>
            <person name="Hattori M."/>
            <person name="Ohkuma M."/>
        </authorList>
    </citation>
    <scope>NUCLEOTIDE SEQUENCE [LARGE SCALE GENOMIC DNA]</scope>
    <source>
        <strain evidence="5 6">JCM 9157</strain>
    </source>
</reference>
<dbReference type="PANTHER" id="PTHR43875">
    <property type="entry name" value="MALTODEXTRIN IMPORT ATP-BINDING PROTEIN MSMX"/>
    <property type="match status" value="1"/>
</dbReference>
<dbReference type="RefSeq" id="WP_035664630.1">
    <property type="nucleotide sequence ID" value="NZ_BAUV01000016.1"/>
</dbReference>
<dbReference type="Gene3D" id="2.40.50.140">
    <property type="entry name" value="Nucleic acid-binding proteins"/>
    <property type="match status" value="1"/>
</dbReference>
<gene>
    <name evidence="5" type="ORF">JCM9157_2381</name>
</gene>
<dbReference type="Gene3D" id="3.40.50.300">
    <property type="entry name" value="P-loop containing nucleotide triphosphate hydrolases"/>
    <property type="match status" value="1"/>
</dbReference>
<dbReference type="PROSITE" id="PS50893">
    <property type="entry name" value="ABC_TRANSPORTER_2"/>
    <property type="match status" value="1"/>
</dbReference>
<keyword evidence="2" id="KW-0547">Nucleotide-binding</keyword>
<protein>
    <submittedName>
        <fullName evidence="5">Multiple sugar ABC transporter</fullName>
    </submittedName>
</protein>
<proteinExistence type="predicted"/>
<name>W4QT05_HALA3</name>
<dbReference type="InterPro" id="IPR015855">
    <property type="entry name" value="ABC_transpr_MalK-like"/>
</dbReference>
<evidence type="ECO:0000256" key="3">
    <source>
        <dbReference type="ARBA" id="ARBA00022840"/>
    </source>
</evidence>
<dbReference type="EMBL" id="BAUV01000016">
    <property type="protein sequence ID" value="GAE35280.1"/>
    <property type="molecule type" value="Genomic_DNA"/>
</dbReference>
<dbReference type="GO" id="GO:0008643">
    <property type="term" value="P:carbohydrate transport"/>
    <property type="evidence" value="ECO:0007669"/>
    <property type="project" value="InterPro"/>
</dbReference>
<dbReference type="Pfam" id="PF03459">
    <property type="entry name" value="TOBE"/>
    <property type="match status" value="1"/>
</dbReference>
<evidence type="ECO:0000256" key="1">
    <source>
        <dbReference type="ARBA" id="ARBA00022448"/>
    </source>
</evidence>